<gene>
    <name evidence="1" type="ORF">ACFFPI_01185</name>
</gene>
<dbReference type="RefSeq" id="WP_345049540.1">
    <property type="nucleotide sequence ID" value="NZ_BAABED010000001.1"/>
</dbReference>
<proteinExistence type="predicted"/>
<name>A0ABV5UJR0_9MICC</name>
<dbReference type="EMBL" id="JBHMBH010000006">
    <property type="protein sequence ID" value="MFB9712768.1"/>
    <property type="molecule type" value="Genomic_DNA"/>
</dbReference>
<protein>
    <submittedName>
        <fullName evidence="1">Uncharacterized protein</fullName>
    </submittedName>
</protein>
<reference evidence="1 2" key="1">
    <citation type="submission" date="2024-09" db="EMBL/GenBank/DDBJ databases">
        <authorList>
            <person name="Sun Q."/>
            <person name="Mori K."/>
        </authorList>
    </citation>
    <scope>NUCLEOTIDE SEQUENCE [LARGE SCALE GENOMIC DNA]</scope>
    <source>
        <strain evidence="1 2">JCM 13519</strain>
    </source>
</reference>
<keyword evidence="2" id="KW-1185">Reference proteome</keyword>
<evidence type="ECO:0000313" key="1">
    <source>
        <dbReference type="EMBL" id="MFB9712768.1"/>
    </source>
</evidence>
<dbReference type="Proteomes" id="UP001589536">
    <property type="component" value="Unassembled WGS sequence"/>
</dbReference>
<accession>A0ABV5UJR0</accession>
<sequence>MQIAEYLRGRQQTVEHVGSAHTEAELGISGWIAAFAEKSGADTPGHRSRSTVP</sequence>
<organism evidence="1 2">
    <name type="scientific">Arthrobacter methylotrophus</name>
    <dbReference type="NCBI Taxonomy" id="121291"/>
    <lineage>
        <taxon>Bacteria</taxon>
        <taxon>Bacillati</taxon>
        <taxon>Actinomycetota</taxon>
        <taxon>Actinomycetes</taxon>
        <taxon>Micrococcales</taxon>
        <taxon>Micrococcaceae</taxon>
        <taxon>Arthrobacter</taxon>
    </lineage>
</organism>
<evidence type="ECO:0000313" key="2">
    <source>
        <dbReference type="Proteomes" id="UP001589536"/>
    </source>
</evidence>
<comment type="caution">
    <text evidence="1">The sequence shown here is derived from an EMBL/GenBank/DDBJ whole genome shotgun (WGS) entry which is preliminary data.</text>
</comment>